<accession>A0A1B1S4Z7</accession>
<name>A0A1B1S4Z7_9BACL</name>
<keyword evidence="3" id="KW-1185">Reference proteome</keyword>
<organism evidence="2 3">
    <name type="scientific">Planococcus versutus</name>
    <dbReference type="NCBI Taxonomy" id="1302659"/>
    <lineage>
        <taxon>Bacteria</taxon>
        <taxon>Bacillati</taxon>
        <taxon>Bacillota</taxon>
        <taxon>Bacilli</taxon>
        <taxon>Bacillales</taxon>
        <taxon>Caryophanaceae</taxon>
        <taxon>Planococcus</taxon>
    </lineage>
</organism>
<evidence type="ECO:0000259" key="1">
    <source>
        <dbReference type="Pfam" id="PF09862"/>
    </source>
</evidence>
<dbReference type="AlphaFoldDB" id="A0A1B1S4Z7"/>
<dbReference type="InterPro" id="IPR018658">
    <property type="entry name" value="DUF2089"/>
</dbReference>
<dbReference type="Proteomes" id="UP000053354">
    <property type="component" value="Chromosome"/>
</dbReference>
<protein>
    <recommendedName>
        <fullName evidence="1">DUF2089 domain-containing protein</fullName>
    </recommendedName>
</protein>
<dbReference type="RefSeq" id="WP_065524636.1">
    <property type="nucleotide sequence ID" value="NZ_CP016540.2"/>
</dbReference>
<evidence type="ECO:0000313" key="2">
    <source>
        <dbReference type="EMBL" id="ANU28277.1"/>
    </source>
</evidence>
<reference evidence="2" key="1">
    <citation type="submission" date="2016-10" db="EMBL/GenBank/DDBJ databases">
        <authorList>
            <person name="See-Too W.S."/>
        </authorList>
    </citation>
    <scope>NUCLEOTIDE SEQUENCE</scope>
    <source>
        <strain evidence="2">L10.15</strain>
    </source>
</reference>
<dbReference type="InterPro" id="IPR013324">
    <property type="entry name" value="RNA_pol_sigma_r3/r4-like"/>
</dbReference>
<proteinExistence type="predicted"/>
<sequence length="101" mass="11731">MNKDEIPAWVLALNSEDLEFVKNFIISSGSLKEIAKNYGVSYPTVRIRIDRVIQKIEMNVNLEKEPLISYVKQLAIENRINIEDAKSIIEKYKSERMSNNE</sequence>
<dbReference type="OrthoDB" id="9797643at2"/>
<feature type="domain" description="DUF2089" evidence="1">
    <location>
        <begin position="13"/>
        <end position="57"/>
    </location>
</feature>
<gene>
    <name evidence="2" type="ORF">I858_014895</name>
</gene>
<dbReference type="SUPFAM" id="SSF88659">
    <property type="entry name" value="Sigma3 and sigma4 domains of RNA polymerase sigma factors"/>
    <property type="match status" value="1"/>
</dbReference>
<dbReference type="EMBL" id="CP016540">
    <property type="protein sequence ID" value="ANU28277.1"/>
    <property type="molecule type" value="Genomic_DNA"/>
</dbReference>
<evidence type="ECO:0000313" key="3">
    <source>
        <dbReference type="Proteomes" id="UP000053354"/>
    </source>
</evidence>
<dbReference type="KEGG" id="pll:I858_014895"/>
<dbReference type="Pfam" id="PF09862">
    <property type="entry name" value="DUF2089"/>
    <property type="match status" value="1"/>
</dbReference>